<evidence type="ECO:0000256" key="1">
    <source>
        <dbReference type="SAM" id="Phobius"/>
    </source>
</evidence>
<dbReference type="EMBL" id="MDTQ01000001">
    <property type="protein sequence ID" value="ODC04265.1"/>
    <property type="molecule type" value="Genomic_DNA"/>
</dbReference>
<evidence type="ECO:0000313" key="2">
    <source>
        <dbReference type="EMBL" id="ODC04265.1"/>
    </source>
</evidence>
<name>A0A1E2VC72_9GAMM</name>
<dbReference type="RefSeq" id="WP_068999247.1">
    <property type="nucleotide sequence ID" value="NZ_MDTQ01000001.1"/>
</dbReference>
<keyword evidence="1" id="KW-0812">Transmembrane</keyword>
<keyword evidence="1" id="KW-0472">Membrane</keyword>
<dbReference type="AlphaFoldDB" id="A0A1E2VC72"/>
<organism evidence="2 3">
    <name type="scientific">Terasakiispira papahanaumokuakeensis</name>
    <dbReference type="NCBI Taxonomy" id="197479"/>
    <lineage>
        <taxon>Bacteria</taxon>
        <taxon>Pseudomonadati</taxon>
        <taxon>Pseudomonadota</taxon>
        <taxon>Gammaproteobacteria</taxon>
        <taxon>Oceanospirillales</taxon>
        <taxon>Terasakiispira</taxon>
    </lineage>
</organism>
<proteinExistence type="predicted"/>
<accession>A0A1E2VC72</accession>
<keyword evidence="1" id="KW-1133">Transmembrane helix</keyword>
<evidence type="ECO:0000313" key="3">
    <source>
        <dbReference type="Proteomes" id="UP000094291"/>
    </source>
</evidence>
<comment type="caution">
    <text evidence="2">The sequence shown here is derived from an EMBL/GenBank/DDBJ whole genome shotgun (WGS) entry which is preliminary data.</text>
</comment>
<dbReference type="STRING" id="197479.BFW38_12720"/>
<dbReference type="Proteomes" id="UP000094291">
    <property type="component" value="Unassembled WGS sequence"/>
</dbReference>
<gene>
    <name evidence="2" type="ORF">BFW38_12720</name>
</gene>
<protein>
    <submittedName>
        <fullName evidence="2">Uncharacterized protein</fullName>
    </submittedName>
</protein>
<keyword evidence="3" id="KW-1185">Reference proteome</keyword>
<sequence length="87" mass="10457">MNKFEHWIRRQAKQPKRQLKRFVLGMTLFFTGGLMWLSAPPVIENHHEMMWQQLGMLMLMGIGGVIALYHYLLLSLGRLFDWWREKP</sequence>
<reference evidence="2 3" key="1">
    <citation type="submission" date="2016-08" db="EMBL/GenBank/DDBJ databases">
        <authorList>
            <person name="Seilhamer J.J."/>
        </authorList>
    </citation>
    <scope>NUCLEOTIDE SEQUENCE [LARGE SCALE GENOMIC DNA]</scope>
    <source>
        <strain evidence="2 3">PH27A</strain>
    </source>
</reference>
<feature type="transmembrane region" description="Helical" evidence="1">
    <location>
        <begin position="21"/>
        <end position="39"/>
    </location>
</feature>
<feature type="transmembrane region" description="Helical" evidence="1">
    <location>
        <begin position="51"/>
        <end position="74"/>
    </location>
</feature>